<dbReference type="OrthoDB" id="277931at2759"/>
<gene>
    <name evidence="8" type="ORF">LshimejAT787_0204170</name>
</gene>
<protein>
    <recommendedName>
        <fullName evidence="10">DUF726-domain-containing protein</fullName>
    </recommendedName>
</protein>
<dbReference type="PANTHER" id="PTHR17920:SF22">
    <property type="entry name" value="DUF726 DOMAIN PROTEIN (AFU_ORTHOLOGUE AFUA_2G12860)"/>
    <property type="match status" value="1"/>
</dbReference>
<dbReference type="Pfam" id="PF05277">
    <property type="entry name" value="DUF726"/>
    <property type="match status" value="1"/>
</dbReference>
<feature type="signal peptide" evidence="7">
    <location>
        <begin position="1"/>
        <end position="15"/>
    </location>
</feature>
<dbReference type="InterPro" id="IPR029058">
    <property type="entry name" value="AB_hydrolase_fold"/>
</dbReference>
<keyword evidence="9" id="KW-1185">Reference proteome</keyword>
<evidence type="ECO:0008006" key="10">
    <source>
        <dbReference type="Google" id="ProtNLM"/>
    </source>
</evidence>
<dbReference type="GO" id="GO:0016020">
    <property type="term" value="C:membrane"/>
    <property type="evidence" value="ECO:0007669"/>
    <property type="project" value="UniProtKB-SubCell"/>
</dbReference>
<feature type="chain" id="PRO_5040176534" description="DUF726-domain-containing protein" evidence="7">
    <location>
        <begin position="16"/>
        <end position="743"/>
    </location>
</feature>
<comment type="similarity">
    <text evidence="2">Belongs to the TMCO4 family.</text>
</comment>
<comment type="caution">
    <text evidence="8">The sequence shown here is derived from an EMBL/GenBank/DDBJ whole genome shotgun (WGS) entry which is preliminary data.</text>
</comment>
<evidence type="ECO:0000256" key="3">
    <source>
        <dbReference type="ARBA" id="ARBA00022692"/>
    </source>
</evidence>
<feature type="transmembrane region" description="Helical" evidence="6">
    <location>
        <begin position="355"/>
        <end position="388"/>
    </location>
</feature>
<evidence type="ECO:0000256" key="6">
    <source>
        <dbReference type="SAM" id="Phobius"/>
    </source>
</evidence>
<feature type="transmembrane region" description="Helical" evidence="6">
    <location>
        <begin position="394"/>
        <end position="418"/>
    </location>
</feature>
<name>A0A9P3PF54_LYOSH</name>
<sequence length="743" mass="80008">MITVLLLVSILLALALWIRPPNITIGNVDTVSTGGSTIQLIENGISIHLGINITVNNPNYFAVNFKQIKAEIFYPINGEKPQIGEGISKDVVFHANQQTNWTFPFSINYQTTSDPQGVILKDLAAKCGVGGGSKSNINVDYKITLGLRILIITISPVVANSLSFMCPLSPSDLEPLLKAIGEHLTPQDKATVFDHLRCRLASYRNTLGFYALTEYSLSSLPIKEAAARRDQFNEEIEVWADALLEKAWIMCHDSKGDRPTLDEYTDTRTAALPRPPPSQDLTQILNSILFLHLTTSKQYSARTRAFLSEFGGLDEETIVSTLKNPQSAIDEAQEKAKVATSDHAKRGKVLRAVGMGLGAVAGGVLVGVTGGLAAPLVGAGVTTILGWLGVGGTAVGLLASGLAGSSVVCGALFGVYGARSTANMVERHTREIRDLALVPIRDIRGDETLGVRLCVSGWLSRREDVTAPWTVFGGDNTYALQWVSGTKIWIEGIANDQMAQEVEALAELSNALVALLKSHAMKYVQAQIIKRTILASLMSSLAPMAWLKIGQIIDNPWMNAKALAVKAGAVLGDLLANHVFGSRPITLTGYSLGALVVFEALKYLASLPPAETAHLVQDVYLFGTPVPAEAATWSSIRRLVSGRLVNGYSTNDYVLAVLSRVSDARWEVAGLQAVDVMGVENVLCESVNGHTMWRGMIGKCLRDCRAPGIISDEVDLQVREVALPAAQDNTMSPEEADHFVDSI</sequence>
<evidence type="ECO:0000256" key="2">
    <source>
        <dbReference type="ARBA" id="ARBA00009824"/>
    </source>
</evidence>
<organism evidence="8 9">
    <name type="scientific">Lyophyllum shimeji</name>
    <name type="common">Hon-shimeji</name>
    <name type="synonym">Tricholoma shimeji</name>
    <dbReference type="NCBI Taxonomy" id="47721"/>
    <lineage>
        <taxon>Eukaryota</taxon>
        <taxon>Fungi</taxon>
        <taxon>Dikarya</taxon>
        <taxon>Basidiomycota</taxon>
        <taxon>Agaricomycotina</taxon>
        <taxon>Agaricomycetes</taxon>
        <taxon>Agaricomycetidae</taxon>
        <taxon>Agaricales</taxon>
        <taxon>Tricholomatineae</taxon>
        <taxon>Lyophyllaceae</taxon>
        <taxon>Lyophyllum</taxon>
    </lineage>
</organism>
<dbReference type="EMBL" id="BRPK01000002">
    <property type="protein sequence ID" value="GLB34852.1"/>
    <property type="molecule type" value="Genomic_DNA"/>
</dbReference>
<reference evidence="8" key="1">
    <citation type="submission" date="2022-07" db="EMBL/GenBank/DDBJ databases">
        <title>The genome of Lyophyllum shimeji provides insight into the initial evolution of ectomycorrhizal fungal genome.</title>
        <authorList>
            <person name="Kobayashi Y."/>
            <person name="Shibata T."/>
            <person name="Hirakawa H."/>
            <person name="Shigenobu S."/>
            <person name="Nishiyama T."/>
            <person name="Yamada A."/>
            <person name="Hasebe M."/>
            <person name="Kawaguchi M."/>
        </authorList>
    </citation>
    <scope>NUCLEOTIDE SEQUENCE</scope>
    <source>
        <strain evidence="8">AT787</strain>
    </source>
</reference>
<evidence type="ECO:0000256" key="4">
    <source>
        <dbReference type="ARBA" id="ARBA00022989"/>
    </source>
</evidence>
<evidence type="ECO:0000256" key="1">
    <source>
        <dbReference type="ARBA" id="ARBA00004141"/>
    </source>
</evidence>
<dbReference type="AlphaFoldDB" id="A0A9P3PF54"/>
<evidence type="ECO:0000256" key="5">
    <source>
        <dbReference type="ARBA" id="ARBA00023136"/>
    </source>
</evidence>
<dbReference type="Gene3D" id="2.60.40.1820">
    <property type="match status" value="1"/>
</dbReference>
<evidence type="ECO:0000313" key="8">
    <source>
        <dbReference type="EMBL" id="GLB34852.1"/>
    </source>
</evidence>
<dbReference type="SUPFAM" id="SSF53474">
    <property type="entry name" value="alpha/beta-Hydrolases"/>
    <property type="match status" value="1"/>
</dbReference>
<comment type="subcellular location">
    <subcellularLocation>
        <location evidence="1">Membrane</location>
        <topology evidence="1">Multi-pass membrane protein</topology>
    </subcellularLocation>
</comment>
<keyword evidence="7" id="KW-0732">Signal</keyword>
<accession>A0A9P3PF54</accession>
<proteinExistence type="inferred from homology"/>
<dbReference type="PANTHER" id="PTHR17920">
    <property type="entry name" value="TRANSMEMBRANE AND COILED-COIL DOMAIN-CONTAINING PROTEIN 4 TMCO4"/>
    <property type="match status" value="1"/>
</dbReference>
<dbReference type="InterPro" id="IPR007941">
    <property type="entry name" value="DUF726"/>
</dbReference>
<keyword evidence="4 6" id="KW-1133">Transmembrane helix</keyword>
<evidence type="ECO:0000256" key="7">
    <source>
        <dbReference type="SAM" id="SignalP"/>
    </source>
</evidence>
<keyword evidence="5 6" id="KW-0472">Membrane</keyword>
<dbReference type="Proteomes" id="UP001063166">
    <property type="component" value="Unassembled WGS sequence"/>
</dbReference>
<keyword evidence="3 6" id="KW-0812">Transmembrane</keyword>
<evidence type="ECO:0000313" key="9">
    <source>
        <dbReference type="Proteomes" id="UP001063166"/>
    </source>
</evidence>